<dbReference type="Pfam" id="PF19795">
    <property type="entry name" value="DUF6279"/>
    <property type="match status" value="1"/>
</dbReference>
<gene>
    <name evidence="1" type="ORF">H8R02_10415</name>
</gene>
<reference evidence="1" key="1">
    <citation type="submission" date="2020-08" db="EMBL/GenBank/DDBJ databases">
        <title>Ramlibacter sp. GTP1 16S ribosomal RNA gene genome sequencing and assembly.</title>
        <authorList>
            <person name="Kang M."/>
        </authorList>
    </citation>
    <scope>NUCLEOTIDE SEQUENCE</scope>
    <source>
        <strain evidence="1">GTP1</strain>
    </source>
</reference>
<evidence type="ECO:0000313" key="1">
    <source>
        <dbReference type="EMBL" id="MBC5764865.1"/>
    </source>
</evidence>
<evidence type="ECO:0000313" key="2">
    <source>
        <dbReference type="Proteomes" id="UP000596827"/>
    </source>
</evidence>
<dbReference type="EMBL" id="JACORU010000003">
    <property type="protein sequence ID" value="MBC5764865.1"/>
    <property type="molecule type" value="Genomic_DNA"/>
</dbReference>
<sequence>MRGSRSLPGIMFLLLCVAMLPGCSTLKLAYNTLPEVAYWWFDGYGDFSDEQAPRVREELARLQAWHRANELPKLAEMLGRMEQAAPGSVTPQQACAFTAEAQARLVAVAEYAEPAAAGLAATLAPAQVQHVERRFAKRNAEWRKEWIDPAPAERQEKRFKQFSDRLESLYGPLEEPQRAVLRRGVAQSVFDPQRALVEWQRRQTDLLQVLRQMHERPANPQFARTALQGWRERVLRSPDAAYRKYQQELLDENCRMFAAIHESTNADQRGRAARRLRAWQRDLKELAAPQ</sequence>
<name>A0A923M6H5_9BURK</name>
<dbReference type="AlphaFoldDB" id="A0A923M6H5"/>
<protein>
    <submittedName>
        <fullName evidence="1">Uncharacterized protein</fullName>
    </submittedName>
</protein>
<organism evidence="1 2">
    <name type="scientific">Ramlibacter albus</name>
    <dbReference type="NCBI Taxonomy" id="2079448"/>
    <lineage>
        <taxon>Bacteria</taxon>
        <taxon>Pseudomonadati</taxon>
        <taxon>Pseudomonadota</taxon>
        <taxon>Betaproteobacteria</taxon>
        <taxon>Burkholderiales</taxon>
        <taxon>Comamonadaceae</taxon>
        <taxon>Ramlibacter</taxon>
    </lineage>
</organism>
<comment type="caution">
    <text evidence="1">The sequence shown here is derived from an EMBL/GenBank/DDBJ whole genome shotgun (WGS) entry which is preliminary data.</text>
</comment>
<dbReference type="Proteomes" id="UP000596827">
    <property type="component" value="Unassembled WGS sequence"/>
</dbReference>
<keyword evidence="2" id="KW-1185">Reference proteome</keyword>
<accession>A0A923M6H5</accession>
<proteinExistence type="predicted"/>